<name>A0ABV4CPT5_9PSEU</name>
<protein>
    <submittedName>
        <fullName evidence="2">Type VII secretion target</fullName>
    </submittedName>
</protein>
<accession>A0ABV4CPT5</accession>
<evidence type="ECO:0000313" key="3">
    <source>
        <dbReference type="Proteomes" id="UP001564626"/>
    </source>
</evidence>
<evidence type="ECO:0000256" key="1">
    <source>
        <dbReference type="SAM" id="MobiDB-lite"/>
    </source>
</evidence>
<dbReference type="Gene3D" id="1.10.287.1060">
    <property type="entry name" value="ESAT-6-like"/>
    <property type="match status" value="1"/>
</dbReference>
<proteinExistence type="predicted"/>
<dbReference type="Proteomes" id="UP001564626">
    <property type="component" value="Unassembled WGS sequence"/>
</dbReference>
<comment type="caution">
    <text evidence="2">The sequence shown here is derived from an EMBL/GenBank/DDBJ whole genome shotgun (WGS) entry which is preliminary data.</text>
</comment>
<keyword evidence="3" id="KW-1185">Reference proteome</keyword>
<dbReference type="EMBL" id="JBGEHV010000078">
    <property type="protein sequence ID" value="MEY8043120.1"/>
    <property type="molecule type" value="Genomic_DNA"/>
</dbReference>
<feature type="compositionally biased region" description="Basic and acidic residues" evidence="1">
    <location>
        <begin position="92"/>
        <end position="110"/>
    </location>
</feature>
<feature type="region of interest" description="Disordered" evidence="1">
    <location>
        <begin position="82"/>
        <end position="110"/>
    </location>
</feature>
<gene>
    <name evidence="2" type="ORF">AB8O55_27240</name>
</gene>
<dbReference type="InterPro" id="IPR036689">
    <property type="entry name" value="ESAT-6-like_sf"/>
</dbReference>
<sequence>MGTFSVDPDRMRESGGELRAAGADLGAAAGRARADTAGDASVWGVDDAGADFGAAHQELADLAARAVAALGRGVDELGAALRATADDTEETDREHADRLRRLSDELRPPR</sequence>
<dbReference type="RefSeq" id="WP_345367071.1">
    <property type="nucleotide sequence ID" value="NZ_BAABII010000017.1"/>
</dbReference>
<evidence type="ECO:0000313" key="2">
    <source>
        <dbReference type="EMBL" id="MEY8043120.1"/>
    </source>
</evidence>
<reference evidence="2 3" key="1">
    <citation type="submission" date="2024-08" db="EMBL/GenBank/DDBJ databases">
        <title>Genome mining of Saccharopolyspora cebuensis PGLac3 from Nigerian medicinal plant.</title>
        <authorList>
            <person name="Ezeobiora C.E."/>
            <person name="Igbokwe N.H."/>
            <person name="Amin D.H."/>
            <person name="Mendie U.E."/>
        </authorList>
    </citation>
    <scope>NUCLEOTIDE SEQUENCE [LARGE SCALE GENOMIC DNA]</scope>
    <source>
        <strain evidence="2 3">PGLac3</strain>
    </source>
</reference>
<organism evidence="2 3">
    <name type="scientific">Saccharopolyspora cebuensis</name>
    <dbReference type="NCBI Taxonomy" id="418759"/>
    <lineage>
        <taxon>Bacteria</taxon>
        <taxon>Bacillati</taxon>
        <taxon>Actinomycetota</taxon>
        <taxon>Actinomycetes</taxon>
        <taxon>Pseudonocardiales</taxon>
        <taxon>Pseudonocardiaceae</taxon>
        <taxon>Saccharopolyspora</taxon>
    </lineage>
</organism>
<dbReference type="SUPFAM" id="SSF140453">
    <property type="entry name" value="EsxAB dimer-like"/>
    <property type="match status" value="1"/>
</dbReference>